<evidence type="ECO:0000256" key="4">
    <source>
        <dbReference type="ARBA" id="ARBA00023242"/>
    </source>
</evidence>
<dbReference type="GO" id="GO:0003697">
    <property type="term" value="F:single-stranded DNA binding"/>
    <property type="evidence" value="ECO:0007669"/>
    <property type="project" value="TreeGrafter"/>
</dbReference>
<dbReference type="InterPro" id="IPR003874">
    <property type="entry name" value="CDC45"/>
</dbReference>
<dbReference type="GO" id="GO:0000727">
    <property type="term" value="P:double-strand break repair via break-induced replication"/>
    <property type="evidence" value="ECO:0007669"/>
    <property type="project" value="TreeGrafter"/>
</dbReference>
<dbReference type="Proteomes" id="UP000489600">
    <property type="component" value="Unassembled WGS sequence"/>
</dbReference>
<evidence type="ECO:0000256" key="6">
    <source>
        <dbReference type="SAM" id="MobiDB-lite"/>
    </source>
</evidence>
<evidence type="ECO:0000313" key="8">
    <source>
        <dbReference type="Proteomes" id="UP000489600"/>
    </source>
</evidence>
<keyword evidence="4" id="KW-0539">Nucleus</keyword>
<name>A0A565BI84_9BRAS</name>
<organism evidence="7 8">
    <name type="scientific">Arabis nemorensis</name>
    <dbReference type="NCBI Taxonomy" id="586526"/>
    <lineage>
        <taxon>Eukaryota</taxon>
        <taxon>Viridiplantae</taxon>
        <taxon>Streptophyta</taxon>
        <taxon>Embryophyta</taxon>
        <taxon>Tracheophyta</taxon>
        <taxon>Spermatophyta</taxon>
        <taxon>Magnoliopsida</taxon>
        <taxon>eudicotyledons</taxon>
        <taxon>Gunneridae</taxon>
        <taxon>Pentapetalae</taxon>
        <taxon>rosids</taxon>
        <taxon>malvids</taxon>
        <taxon>Brassicales</taxon>
        <taxon>Brassicaceae</taxon>
        <taxon>Arabideae</taxon>
        <taxon>Arabis</taxon>
    </lineage>
</organism>
<accession>A0A565BI84</accession>
<dbReference type="GO" id="GO:0031261">
    <property type="term" value="C:DNA replication preinitiation complex"/>
    <property type="evidence" value="ECO:0007669"/>
    <property type="project" value="TreeGrafter"/>
</dbReference>
<dbReference type="PANTHER" id="PTHR10507:SF0">
    <property type="entry name" value="CELL DIVISION CONTROL PROTEIN 45 HOMOLOG"/>
    <property type="match status" value="1"/>
</dbReference>
<dbReference type="OrthoDB" id="10258882at2759"/>
<comment type="subcellular location">
    <subcellularLocation>
        <location evidence="1">Nucleus</location>
    </subcellularLocation>
</comment>
<gene>
    <name evidence="7" type="ORF">ANE_LOCUS11796</name>
</gene>
<dbReference type="PANTHER" id="PTHR10507">
    <property type="entry name" value="CDC45-RELATED PROTEIN"/>
    <property type="match status" value="1"/>
</dbReference>
<dbReference type="Pfam" id="PF02724">
    <property type="entry name" value="CDC45"/>
    <property type="match status" value="1"/>
</dbReference>
<keyword evidence="8" id="KW-1185">Reference proteome</keyword>
<dbReference type="GO" id="GO:0003688">
    <property type="term" value="F:DNA replication origin binding"/>
    <property type="evidence" value="ECO:0007669"/>
    <property type="project" value="TreeGrafter"/>
</dbReference>
<evidence type="ECO:0000313" key="7">
    <source>
        <dbReference type="EMBL" id="VVB01352.1"/>
    </source>
</evidence>
<evidence type="ECO:0008006" key="9">
    <source>
        <dbReference type="Google" id="ProtNLM"/>
    </source>
</evidence>
<feature type="region of interest" description="Disordered" evidence="6">
    <location>
        <begin position="163"/>
        <end position="191"/>
    </location>
</feature>
<comment type="caution">
    <text evidence="7">The sequence shown here is derived from an EMBL/GenBank/DDBJ whole genome shotgun (WGS) entry which is preliminary data.</text>
</comment>
<evidence type="ECO:0000256" key="5">
    <source>
        <dbReference type="ARBA" id="ARBA00023306"/>
    </source>
</evidence>
<sequence length="191" mass="21425">MVRLQKVESFYTQLRESASSSSSQNPLLIFPSSSDVDSLCTLKIITHVLESDSIQYSCFPVSSFLEIHKYAGQALCSSSDGNSSPVTILLINWGCHRDLRFVLGLGSAARVFVVDSHRPIHLHNLSDENHQVIVLYTDDDERQADLAYDFDVLKLANESFHLEEESDDDYESGSESQNGDGDRSSKSRRWC</sequence>
<dbReference type="GO" id="GO:0006270">
    <property type="term" value="P:DNA replication initiation"/>
    <property type="evidence" value="ECO:0007669"/>
    <property type="project" value="InterPro"/>
</dbReference>
<comment type="similarity">
    <text evidence="2">Belongs to the CDC45 family.</text>
</comment>
<dbReference type="EMBL" id="CABITT030000004">
    <property type="protein sequence ID" value="VVB01352.1"/>
    <property type="molecule type" value="Genomic_DNA"/>
</dbReference>
<proteinExistence type="inferred from homology"/>
<dbReference type="GO" id="GO:1902977">
    <property type="term" value="P:mitotic DNA replication preinitiation complex assembly"/>
    <property type="evidence" value="ECO:0007669"/>
    <property type="project" value="TreeGrafter"/>
</dbReference>
<evidence type="ECO:0000256" key="2">
    <source>
        <dbReference type="ARBA" id="ARBA00010727"/>
    </source>
</evidence>
<keyword evidence="3" id="KW-0235">DNA replication</keyword>
<reference evidence="7" key="1">
    <citation type="submission" date="2019-07" db="EMBL/GenBank/DDBJ databases">
        <authorList>
            <person name="Dittberner H."/>
        </authorList>
    </citation>
    <scope>NUCLEOTIDE SEQUENCE [LARGE SCALE GENOMIC DNA]</scope>
</reference>
<evidence type="ECO:0000256" key="3">
    <source>
        <dbReference type="ARBA" id="ARBA00022705"/>
    </source>
</evidence>
<dbReference type="GO" id="GO:0003682">
    <property type="term" value="F:chromatin binding"/>
    <property type="evidence" value="ECO:0007669"/>
    <property type="project" value="TreeGrafter"/>
</dbReference>
<protein>
    <recommendedName>
        <fullName evidence="9">Cell division control protein 45 homolog</fullName>
    </recommendedName>
</protein>
<keyword evidence="5" id="KW-0131">Cell cycle</keyword>
<dbReference type="AlphaFoldDB" id="A0A565BI84"/>
<evidence type="ECO:0000256" key="1">
    <source>
        <dbReference type="ARBA" id="ARBA00004123"/>
    </source>
</evidence>